<evidence type="ECO:0000256" key="4">
    <source>
        <dbReference type="ARBA" id="ARBA00023136"/>
    </source>
</evidence>
<dbReference type="GO" id="GO:0016020">
    <property type="term" value="C:membrane"/>
    <property type="evidence" value="ECO:0007669"/>
    <property type="project" value="UniProtKB-SubCell"/>
</dbReference>
<feature type="transmembrane region" description="Helical" evidence="7">
    <location>
        <begin position="253"/>
        <end position="273"/>
    </location>
</feature>
<dbReference type="InterPro" id="IPR050578">
    <property type="entry name" value="MARVEL-CKLF_proteins"/>
</dbReference>
<dbReference type="PROSITE" id="PS51225">
    <property type="entry name" value="MARVEL"/>
    <property type="match status" value="2"/>
</dbReference>
<evidence type="ECO:0000313" key="10">
    <source>
        <dbReference type="Proteomes" id="UP000275408"/>
    </source>
</evidence>
<organism evidence="9 10">
    <name type="scientific">Pocillopora damicornis</name>
    <name type="common">Cauliflower coral</name>
    <name type="synonym">Millepora damicornis</name>
    <dbReference type="NCBI Taxonomy" id="46731"/>
    <lineage>
        <taxon>Eukaryota</taxon>
        <taxon>Metazoa</taxon>
        <taxon>Cnidaria</taxon>
        <taxon>Anthozoa</taxon>
        <taxon>Hexacorallia</taxon>
        <taxon>Scleractinia</taxon>
        <taxon>Astrocoeniina</taxon>
        <taxon>Pocilloporidae</taxon>
        <taxon>Pocillopora</taxon>
    </lineage>
</organism>
<feature type="transmembrane region" description="Helical" evidence="7">
    <location>
        <begin position="60"/>
        <end position="81"/>
    </location>
</feature>
<comment type="caution">
    <text evidence="9">The sequence shown here is derived from an EMBL/GenBank/DDBJ whole genome shotgun (WGS) entry which is preliminary data.</text>
</comment>
<reference evidence="9 10" key="1">
    <citation type="journal article" date="2018" name="Sci. Rep.">
        <title>Comparative analysis of the Pocillopora damicornis genome highlights role of immune system in coral evolution.</title>
        <authorList>
            <person name="Cunning R."/>
            <person name="Bay R.A."/>
            <person name="Gillette P."/>
            <person name="Baker A.C."/>
            <person name="Traylor-Knowles N."/>
        </authorList>
    </citation>
    <scope>NUCLEOTIDE SEQUENCE [LARGE SCALE GENOMIC DNA]</scope>
    <source>
        <strain evidence="9">RSMAS</strain>
        <tissue evidence="9">Whole animal</tissue>
    </source>
</reference>
<evidence type="ECO:0000259" key="8">
    <source>
        <dbReference type="PROSITE" id="PS51225"/>
    </source>
</evidence>
<evidence type="ECO:0000313" key="9">
    <source>
        <dbReference type="EMBL" id="RMX46849.1"/>
    </source>
</evidence>
<evidence type="ECO:0000256" key="3">
    <source>
        <dbReference type="ARBA" id="ARBA00022989"/>
    </source>
</evidence>
<feature type="transmembrane region" description="Helical" evidence="7">
    <location>
        <begin position="27"/>
        <end position="48"/>
    </location>
</feature>
<feature type="transmembrane region" description="Helical" evidence="7">
    <location>
        <begin position="318"/>
        <end position="340"/>
    </location>
</feature>
<dbReference type="PANTHER" id="PTHR22776">
    <property type="entry name" value="MARVEL-CONTAINING POTENTIAL LIPID RAFT-ASSOCIATED PROTEIN"/>
    <property type="match status" value="1"/>
</dbReference>
<accession>A0A3M6TZW0</accession>
<dbReference type="AlphaFoldDB" id="A0A3M6TZW0"/>
<dbReference type="Proteomes" id="UP000275408">
    <property type="component" value="Unassembled WGS sequence"/>
</dbReference>
<keyword evidence="10" id="KW-1185">Reference proteome</keyword>
<feature type="transmembrane region" description="Helical" evidence="7">
    <location>
        <begin position="93"/>
        <end position="113"/>
    </location>
</feature>
<comment type="subcellular location">
    <subcellularLocation>
        <location evidence="1">Membrane</location>
        <topology evidence="1">Multi-pass membrane protein</topology>
    </subcellularLocation>
</comment>
<evidence type="ECO:0000256" key="1">
    <source>
        <dbReference type="ARBA" id="ARBA00004141"/>
    </source>
</evidence>
<feature type="transmembrane region" description="Helical" evidence="7">
    <location>
        <begin position="285"/>
        <end position="306"/>
    </location>
</feature>
<sequence>MADQRGDGFIQFTLDYITKTWLGRLKCAEVIFSLLAGACGAGVLSWIGCNCSSKVSFSNFIAWTAFINALIDMIIHLAGLWQRLVWWFRHPALYLILCGLAVVGFLIGASLAASCATQTCVSNPGTAGAAAFFGFACLALFAAECCIHFQKYRSMQQEAQHQSSSGGKAPDFEEPPPPYSEAPGSNMAEQQGDSFFEFSPDFITKTWLGRLKCVELLFTLLAGACGSSVNSWIYINGSGYGCGCVGKLTFFDFVAWTAFVNALIDIILHLIGFWEKLLWFFRHPVLFLVLCGLAVLGFLIGSSLTASCAKHICVTSPSTAGAATFFGFVCLALFAVEFFMHFQVYRDMKQETPHPSSAAGMAPDYIEPPPANP</sequence>
<keyword evidence="2 5" id="KW-0812">Transmembrane</keyword>
<dbReference type="OrthoDB" id="5971585at2759"/>
<name>A0A3M6TZW0_POCDA</name>
<keyword evidence="3 7" id="KW-1133">Transmembrane helix</keyword>
<protein>
    <recommendedName>
        <fullName evidence="8">MARVEL domain-containing protein</fullName>
    </recommendedName>
</protein>
<evidence type="ECO:0000256" key="5">
    <source>
        <dbReference type="PROSITE-ProRule" id="PRU00581"/>
    </source>
</evidence>
<dbReference type="EMBL" id="RCHS01002554">
    <property type="protein sequence ID" value="RMX46849.1"/>
    <property type="molecule type" value="Genomic_DNA"/>
</dbReference>
<feature type="domain" description="MARVEL" evidence="8">
    <location>
        <begin position="17"/>
        <end position="153"/>
    </location>
</feature>
<keyword evidence="4 5" id="KW-0472">Membrane</keyword>
<gene>
    <name evidence="9" type="ORF">pdam_00007626</name>
</gene>
<evidence type="ECO:0000256" key="7">
    <source>
        <dbReference type="SAM" id="Phobius"/>
    </source>
</evidence>
<proteinExistence type="predicted"/>
<dbReference type="PANTHER" id="PTHR22776:SF49">
    <property type="entry name" value="MARVEL DOMAIN-CONTAINING PROTEIN"/>
    <property type="match status" value="1"/>
</dbReference>
<dbReference type="InterPro" id="IPR008253">
    <property type="entry name" value="Marvel"/>
</dbReference>
<evidence type="ECO:0000256" key="6">
    <source>
        <dbReference type="SAM" id="MobiDB-lite"/>
    </source>
</evidence>
<feature type="domain" description="MARVEL" evidence="8">
    <location>
        <begin position="203"/>
        <end position="346"/>
    </location>
</feature>
<feature type="transmembrane region" description="Helical" evidence="7">
    <location>
        <begin position="125"/>
        <end position="147"/>
    </location>
</feature>
<evidence type="ECO:0000256" key="2">
    <source>
        <dbReference type="ARBA" id="ARBA00022692"/>
    </source>
</evidence>
<feature type="region of interest" description="Disordered" evidence="6">
    <location>
        <begin position="160"/>
        <end position="188"/>
    </location>
</feature>
<feature type="transmembrane region" description="Helical" evidence="7">
    <location>
        <begin position="213"/>
        <end position="233"/>
    </location>
</feature>